<feature type="signal peptide" evidence="1">
    <location>
        <begin position="1"/>
        <end position="24"/>
    </location>
</feature>
<dbReference type="GO" id="GO:0045926">
    <property type="term" value="P:negative regulation of growth"/>
    <property type="evidence" value="ECO:0007669"/>
    <property type="project" value="InterPro"/>
</dbReference>
<keyword evidence="3" id="KW-1185">Reference proteome</keyword>
<evidence type="ECO:0000313" key="3">
    <source>
        <dbReference type="Proteomes" id="UP000316621"/>
    </source>
</evidence>
<evidence type="ECO:0000256" key="1">
    <source>
        <dbReference type="SAM" id="SignalP"/>
    </source>
</evidence>
<keyword evidence="1" id="KW-0732">Signal</keyword>
<reference evidence="2 3" key="1">
    <citation type="journal article" date="2018" name="Science">
        <title>The opium poppy genome and morphinan production.</title>
        <authorList>
            <person name="Guo L."/>
            <person name="Winzer T."/>
            <person name="Yang X."/>
            <person name="Li Y."/>
            <person name="Ning Z."/>
            <person name="He Z."/>
            <person name="Teodor R."/>
            <person name="Lu Y."/>
            <person name="Bowser T.A."/>
            <person name="Graham I.A."/>
            <person name="Ye K."/>
        </authorList>
    </citation>
    <scope>NUCLEOTIDE SEQUENCE [LARGE SCALE GENOMIC DNA]</scope>
    <source>
        <strain evidence="3">cv. HN1</strain>
        <tissue evidence="2">Leaves</tissue>
    </source>
</reference>
<dbReference type="AlphaFoldDB" id="A0A4Y7KTL3"/>
<organism evidence="2 3">
    <name type="scientific">Papaver somniferum</name>
    <name type="common">Opium poppy</name>
    <dbReference type="NCBI Taxonomy" id="3469"/>
    <lineage>
        <taxon>Eukaryota</taxon>
        <taxon>Viridiplantae</taxon>
        <taxon>Streptophyta</taxon>
        <taxon>Embryophyta</taxon>
        <taxon>Tracheophyta</taxon>
        <taxon>Spermatophyta</taxon>
        <taxon>Magnoliopsida</taxon>
        <taxon>Ranunculales</taxon>
        <taxon>Papaveraceae</taxon>
        <taxon>Papaveroideae</taxon>
        <taxon>Papaver</taxon>
    </lineage>
</organism>
<dbReference type="GO" id="GO:0006952">
    <property type="term" value="P:defense response"/>
    <property type="evidence" value="ECO:0007669"/>
    <property type="project" value="InterPro"/>
</dbReference>
<dbReference type="EMBL" id="CM010722">
    <property type="protein sequence ID" value="RZC75461.1"/>
    <property type="molecule type" value="Genomic_DNA"/>
</dbReference>
<dbReference type="InterPro" id="IPR011024">
    <property type="entry name" value="G_crystallin-like"/>
</dbReference>
<dbReference type="InterPro" id="IPR015791">
    <property type="entry name" value="Antimic/Inh_G_crystallin-like"/>
</dbReference>
<feature type="chain" id="PRO_5021333292" description="Antimicrobial peptide 1" evidence="1">
    <location>
        <begin position="25"/>
        <end position="99"/>
    </location>
</feature>
<dbReference type="InterPro" id="IPR015201">
    <property type="entry name" value="Antimicrobial_MiAMP1"/>
</dbReference>
<proteinExistence type="predicted"/>
<dbReference type="Pfam" id="PF09117">
    <property type="entry name" value="MiAMP1"/>
    <property type="match status" value="1"/>
</dbReference>
<dbReference type="Gramene" id="RZC75461">
    <property type="protein sequence ID" value="RZC75461"/>
    <property type="gene ID" value="C5167_050938"/>
</dbReference>
<sequence length="99" mass="11141">MADQRKYSLLVLFLVFAALVTANASTFTAWNGPGCTGNRDVYRCGCNNIRYHGGFSFDYTGEHARFYSRSGCRGSILARFTRDRRQCSSFPWGSIFIAC</sequence>
<dbReference type="SUPFAM" id="SSF49695">
    <property type="entry name" value="gamma-Crystallin-like"/>
    <property type="match status" value="1"/>
</dbReference>
<protein>
    <recommendedName>
        <fullName evidence="4">Antimicrobial peptide 1</fullName>
    </recommendedName>
</protein>
<dbReference type="Gene3D" id="2.60.20.30">
    <property type="match status" value="1"/>
</dbReference>
<gene>
    <name evidence="2" type="ORF">C5167_050938</name>
</gene>
<dbReference type="OMA" id="PWGSIFI"/>
<dbReference type="Proteomes" id="UP000316621">
    <property type="component" value="Chromosome 8"/>
</dbReference>
<name>A0A4Y7KTL3_PAPSO</name>
<evidence type="ECO:0000313" key="2">
    <source>
        <dbReference type="EMBL" id="RZC75461.1"/>
    </source>
</evidence>
<evidence type="ECO:0008006" key="4">
    <source>
        <dbReference type="Google" id="ProtNLM"/>
    </source>
</evidence>
<accession>A0A4Y7KTL3</accession>